<dbReference type="InterPro" id="IPR000182">
    <property type="entry name" value="GNAT_dom"/>
</dbReference>
<dbReference type="EMBL" id="JACNYK010000001">
    <property type="protein sequence ID" value="MBD1424062.1"/>
    <property type="molecule type" value="Genomic_DNA"/>
</dbReference>
<dbReference type="RefSeq" id="WP_190307247.1">
    <property type="nucleotide sequence ID" value="NZ_JACNYK010000001.1"/>
</dbReference>
<dbReference type="InterPro" id="IPR052523">
    <property type="entry name" value="Trichothecene_AcTrans"/>
</dbReference>
<gene>
    <name evidence="2" type="ORF">H8B17_00590</name>
</gene>
<dbReference type="Gene3D" id="3.40.630.30">
    <property type="match status" value="1"/>
</dbReference>
<dbReference type="PANTHER" id="PTHR42791">
    <property type="entry name" value="GNAT FAMILY ACETYLTRANSFERASE"/>
    <property type="match status" value="1"/>
</dbReference>
<evidence type="ECO:0000313" key="3">
    <source>
        <dbReference type="Proteomes" id="UP000606494"/>
    </source>
</evidence>
<evidence type="ECO:0000259" key="1">
    <source>
        <dbReference type="PROSITE" id="PS51186"/>
    </source>
</evidence>
<evidence type="ECO:0000313" key="2">
    <source>
        <dbReference type="EMBL" id="MBD1424062.1"/>
    </source>
</evidence>
<dbReference type="Proteomes" id="UP000606494">
    <property type="component" value="Unassembled WGS sequence"/>
</dbReference>
<dbReference type="SUPFAM" id="SSF55729">
    <property type="entry name" value="Acyl-CoA N-acyltransferases (Nat)"/>
    <property type="match status" value="1"/>
</dbReference>
<reference evidence="2 3" key="1">
    <citation type="submission" date="2020-08" db="EMBL/GenBank/DDBJ databases">
        <title>Sphingobacterium sp. DN00404 isolated from aquaculture water.</title>
        <authorList>
            <person name="Zhang M."/>
        </authorList>
    </citation>
    <scope>NUCLEOTIDE SEQUENCE [LARGE SCALE GENOMIC DNA]</scope>
    <source>
        <strain evidence="2 3">KCTC 32294</strain>
    </source>
</reference>
<accession>A0ABR7XYF6</accession>
<keyword evidence="3" id="KW-1185">Reference proteome</keyword>
<feature type="domain" description="N-acetyltransferase" evidence="1">
    <location>
        <begin position="1"/>
        <end position="192"/>
    </location>
</feature>
<dbReference type="PANTHER" id="PTHR42791:SF1">
    <property type="entry name" value="N-ACETYLTRANSFERASE DOMAIN-CONTAINING PROTEIN"/>
    <property type="match status" value="1"/>
</dbReference>
<protein>
    <submittedName>
        <fullName evidence="2">GNAT family N-acetyltransferase</fullName>
    </submittedName>
</protein>
<sequence length="192" mass="22105">MIKADPNDKTLITELLAKSFEKNLSVNYIIRQDEKKAHRLRVLMEYSIKMCSLFGEIWLSNDKKACALVLYPHKKKTTFATIYLDVKLALSAIGISGIGKAIKREAMIKKKQPKEKMAYLWFIGVNPLYQHLGIGSNLLKEVLANATKNGLPVYLETSTQKNLPWYQRFGFRIYDKLVLSYVLHFLKHEPAK</sequence>
<name>A0ABR7XYF6_9SPHI</name>
<comment type="caution">
    <text evidence="2">The sequence shown here is derived from an EMBL/GenBank/DDBJ whole genome shotgun (WGS) entry which is preliminary data.</text>
</comment>
<dbReference type="Pfam" id="PF00583">
    <property type="entry name" value="Acetyltransf_1"/>
    <property type="match status" value="1"/>
</dbReference>
<organism evidence="2 3">
    <name type="scientific">Sphingobacterium arenae</name>
    <dbReference type="NCBI Taxonomy" id="1280598"/>
    <lineage>
        <taxon>Bacteria</taxon>
        <taxon>Pseudomonadati</taxon>
        <taxon>Bacteroidota</taxon>
        <taxon>Sphingobacteriia</taxon>
        <taxon>Sphingobacteriales</taxon>
        <taxon>Sphingobacteriaceae</taxon>
        <taxon>Sphingobacterium</taxon>
    </lineage>
</organism>
<proteinExistence type="predicted"/>
<dbReference type="CDD" id="cd04301">
    <property type="entry name" value="NAT_SF"/>
    <property type="match status" value="1"/>
</dbReference>
<dbReference type="PROSITE" id="PS51186">
    <property type="entry name" value="GNAT"/>
    <property type="match status" value="1"/>
</dbReference>
<dbReference type="InterPro" id="IPR016181">
    <property type="entry name" value="Acyl_CoA_acyltransferase"/>
</dbReference>